<organism evidence="1">
    <name type="scientific">Arundo donax</name>
    <name type="common">Giant reed</name>
    <name type="synonym">Donax arundinaceus</name>
    <dbReference type="NCBI Taxonomy" id="35708"/>
    <lineage>
        <taxon>Eukaryota</taxon>
        <taxon>Viridiplantae</taxon>
        <taxon>Streptophyta</taxon>
        <taxon>Embryophyta</taxon>
        <taxon>Tracheophyta</taxon>
        <taxon>Spermatophyta</taxon>
        <taxon>Magnoliopsida</taxon>
        <taxon>Liliopsida</taxon>
        <taxon>Poales</taxon>
        <taxon>Poaceae</taxon>
        <taxon>PACMAD clade</taxon>
        <taxon>Arundinoideae</taxon>
        <taxon>Arundineae</taxon>
        <taxon>Arundo</taxon>
    </lineage>
</organism>
<reference evidence="1" key="2">
    <citation type="journal article" date="2015" name="Data Brief">
        <title>Shoot transcriptome of the giant reed, Arundo donax.</title>
        <authorList>
            <person name="Barrero R.A."/>
            <person name="Guerrero F.D."/>
            <person name="Moolhuijzen P."/>
            <person name="Goolsby J.A."/>
            <person name="Tidwell J."/>
            <person name="Bellgard S.E."/>
            <person name="Bellgard M.I."/>
        </authorList>
    </citation>
    <scope>NUCLEOTIDE SEQUENCE</scope>
    <source>
        <tissue evidence="1">Shoot tissue taken approximately 20 cm above the soil surface</tissue>
    </source>
</reference>
<name>A0A0A9A0K1_ARUDO</name>
<dbReference type="EMBL" id="GBRH01257328">
    <property type="protein sequence ID" value="JAD40567.1"/>
    <property type="molecule type" value="Transcribed_RNA"/>
</dbReference>
<evidence type="ECO:0000313" key="1">
    <source>
        <dbReference type="EMBL" id="JAD40567.1"/>
    </source>
</evidence>
<protein>
    <submittedName>
        <fullName evidence="1">Uncharacterized protein</fullName>
    </submittedName>
</protein>
<dbReference type="AlphaFoldDB" id="A0A0A9A0K1"/>
<proteinExistence type="predicted"/>
<reference evidence="1" key="1">
    <citation type="submission" date="2014-09" db="EMBL/GenBank/DDBJ databases">
        <authorList>
            <person name="Magalhaes I.L.F."/>
            <person name="Oliveira U."/>
            <person name="Santos F.R."/>
            <person name="Vidigal T.H.D.A."/>
            <person name="Brescovit A.D."/>
            <person name="Santos A.J."/>
        </authorList>
    </citation>
    <scope>NUCLEOTIDE SEQUENCE</scope>
    <source>
        <tissue evidence="1">Shoot tissue taken approximately 20 cm above the soil surface</tissue>
    </source>
</reference>
<accession>A0A0A9A0K1</accession>
<sequence length="41" mass="4558">MDTKNFSEEPGEHVMSAEEARSVATRIENFKTVSSGIMIDI</sequence>